<comment type="caution">
    <text evidence="1">The sequence shown here is derived from an EMBL/GenBank/DDBJ whole genome shotgun (WGS) entry which is preliminary data.</text>
</comment>
<dbReference type="Proteomes" id="UP001148838">
    <property type="component" value="Unassembled WGS sequence"/>
</dbReference>
<evidence type="ECO:0000313" key="2">
    <source>
        <dbReference type="Proteomes" id="UP001148838"/>
    </source>
</evidence>
<sequence length="80" mass="9260">MYLATILIPVEPKECTAKPKNIPRIFNWKYAVIHLERKHSVCKQFVIELFQCDPKRLRTIQQKLCAGISSVLADMRGNAF</sequence>
<name>A0ABQ8S324_PERAM</name>
<gene>
    <name evidence="1" type="ORF">ANN_24451</name>
</gene>
<evidence type="ECO:0000313" key="1">
    <source>
        <dbReference type="EMBL" id="KAJ4428414.1"/>
    </source>
</evidence>
<proteinExistence type="predicted"/>
<dbReference type="EMBL" id="JAJSOF020000037">
    <property type="protein sequence ID" value="KAJ4428414.1"/>
    <property type="molecule type" value="Genomic_DNA"/>
</dbReference>
<organism evidence="1 2">
    <name type="scientific">Periplaneta americana</name>
    <name type="common">American cockroach</name>
    <name type="synonym">Blatta americana</name>
    <dbReference type="NCBI Taxonomy" id="6978"/>
    <lineage>
        <taxon>Eukaryota</taxon>
        <taxon>Metazoa</taxon>
        <taxon>Ecdysozoa</taxon>
        <taxon>Arthropoda</taxon>
        <taxon>Hexapoda</taxon>
        <taxon>Insecta</taxon>
        <taxon>Pterygota</taxon>
        <taxon>Neoptera</taxon>
        <taxon>Polyneoptera</taxon>
        <taxon>Dictyoptera</taxon>
        <taxon>Blattodea</taxon>
        <taxon>Blattoidea</taxon>
        <taxon>Blattidae</taxon>
        <taxon>Blattinae</taxon>
        <taxon>Periplaneta</taxon>
    </lineage>
</organism>
<accession>A0ABQ8S324</accession>
<reference evidence="1 2" key="1">
    <citation type="journal article" date="2022" name="Allergy">
        <title>Genome assembly and annotation of Periplaneta americana reveal a comprehensive cockroach allergen profile.</title>
        <authorList>
            <person name="Wang L."/>
            <person name="Xiong Q."/>
            <person name="Saelim N."/>
            <person name="Wang L."/>
            <person name="Nong W."/>
            <person name="Wan A.T."/>
            <person name="Shi M."/>
            <person name="Liu X."/>
            <person name="Cao Q."/>
            <person name="Hui J.H.L."/>
            <person name="Sookrung N."/>
            <person name="Leung T.F."/>
            <person name="Tungtrongchitr A."/>
            <person name="Tsui S.K.W."/>
        </authorList>
    </citation>
    <scope>NUCLEOTIDE SEQUENCE [LARGE SCALE GENOMIC DNA]</scope>
    <source>
        <strain evidence="1">PWHHKU_190912</strain>
    </source>
</reference>
<protein>
    <submittedName>
        <fullName evidence="1">Uncharacterized protein</fullName>
    </submittedName>
</protein>
<keyword evidence="2" id="KW-1185">Reference proteome</keyword>